<name>A0AA40KF89_9HYME</name>
<protein>
    <submittedName>
        <fullName evidence="1">Uncharacterized protein</fullName>
    </submittedName>
</protein>
<accession>A0AA40KF89</accession>
<proteinExistence type="predicted"/>
<reference evidence="1" key="1">
    <citation type="submission" date="2021-10" db="EMBL/GenBank/DDBJ databases">
        <title>Melipona bicolor Genome sequencing and assembly.</title>
        <authorList>
            <person name="Araujo N.S."/>
            <person name="Arias M.C."/>
        </authorList>
    </citation>
    <scope>NUCLEOTIDE SEQUENCE</scope>
    <source>
        <strain evidence="1">USP_2M_L1-L4_2017</strain>
        <tissue evidence="1">Whole body</tissue>
    </source>
</reference>
<dbReference type="Proteomes" id="UP001177670">
    <property type="component" value="Unassembled WGS sequence"/>
</dbReference>
<dbReference type="EMBL" id="JAHYIQ010000044">
    <property type="protein sequence ID" value="KAK1118218.1"/>
    <property type="molecule type" value="Genomic_DNA"/>
</dbReference>
<comment type="caution">
    <text evidence="1">The sequence shown here is derived from an EMBL/GenBank/DDBJ whole genome shotgun (WGS) entry which is preliminary data.</text>
</comment>
<evidence type="ECO:0000313" key="2">
    <source>
        <dbReference type="Proteomes" id="UP001177670"/>
    </source>
</evidence>
<sequence length="185" mass="21564">MARGRRGLINAIGSLSKTLFGTLDENDLKLINENIDELFNDQNKLTHIVQNQTLIFKHILRDSHFVELTEQLSNHSKELNQAINNEILDRNLLILEILITELANKVNDFYYMIILGKRGIIDTTLIGSFMESYHKLIQKNFITTNNEIKFQEIIDSSRLNTATKNNTLIYQIIVPIFEENNWFRI</sequence>
<gene>
    <name evidence="1" type="ORF">K0M31_015263</name>
</gene>
<dbReference type="AlphaFoldDB" id="A0AA40KF89"/>
<organism evidence="1 2">
    <name type="scientific">Melipona bicolor</name>
    <dbReference type="NCBI Taxonomy" id="60889"/>
    <lineage>
        <taxon>Eukaryota</taxon>
        <taxon>Metazoa</taxon>
        <taxon>Ecdysozoa</taxon>
        <taxon>Arthropoda</taxon>
        <taxon>Hexapoda</taxon>
        <taxon>Insecta</taxon>
        <taxon>Pterygota</taxon>
        <taxon>Neoptera</taxon>
        <taxon>Endopterygota</taxon>
        <taxon>Hymenoptera</taxon>
        <taxon>Apocrita</taxon>
        <taxon>Aculeata</taxon>
        <taxon>Apoidea</taxon>
        <taxon>Anthophila</taxon>
        <taxon>Apidae</taxon>
        <taxon>Melipona</taxon>
    </lineage>
</organism>
<evidence type="ECO:0000313" key="1">
    <source>
        <dbReference type="EMBL" id="KAK1118218.1"/>
    </source>
</evidence>
<keyword evidence="2" id="KW-1185">Reference proteome</keyword>